<keyword evidence="17" id="KW-1185">Reference proteome</keyword>
<dbReference type="Gene3D" id="3.30.40.10">
    <property type="entry name" value="Zinc/RING finger domain, C3HC4 (zinc finger)"/>
    <property type="match status" value="3"/>
</dbReference>
<feature type="non-terminal residue" evidence="16">
    <location>
        <position position="1"/>
    </location>
</feature>
<evidence type="ECO:0000256" key="6">
    <source>
        <dbReference type="ARBA" id="ARBA00022691"/>
    </source>
</evidence>
<evidence type="ECO:0000256" key="10">
    <source>
        <dbReference type="ARBA" id="ARBA00022833"/>
    </source>
</evidence>
<feature type="compositionally biased region" description="Basic residues" evidence="13">
    <location>
        <begin position="435"/>
        <end position="444"/>
    </location>
</feature>
<dbReference type="SMART" id="SM00293">
    <property type="entry name" value="PWWP"/>
    <property type="match status" value="1"/>
</dbReference>
<evidence type="ECO:0008006" key="18">
    <source>
        <dbReference type="Google" id="ProtNLM"/>
    </source>
</evidence>
<evidence type="ECO:0000256" key="5">
    <source>
        <dbReference type="ARBA" id="ARBA00022679"/>
    </source>
</evidence>
<keyword evidence="11" id="KW-0539">Nucleus</keyword>
<accession>A0ABN9M2C5</accession>
<evidence type="ECO:0000256" key="3">
    <source>
        <dbReference type="ARBA" id="ARBA00022454"/>
    </source>
</evidence>
<dbReference type="Proteomes" id="UP001176940">
    <property type="component" value="Unassembled WGS sequence"/>
</dbReference>
<dbReference type="InterPro" id="IPR050777">
    <property type="entry name" value="SET2_Histone-Lys_MeTrsfase"/>
</dbReference>
<name>A0ABN9M2C5_9NEOB</name>
<dbReference type="InterPro" id="IPR013083">
    <property type="entry name" value="Znf_RING/FYVE/PHD"/>
</dbReference>
<feature type="domain" description="PHD-type" evidence="14">
    <location>
        <begin position="274"/>
        <end position="318"/>
    </location>
</feature>
<evidence type="ECO:0000256" key="1">
    <source>
        <dbReference type="ARBA" id="ARBA00004123"/>
    </source>
</evidence>
<gene>
    <name evidence="16" type="ORF">RIMI_LOCUS14540834</name>
</gene>
<dbReference type="PROSITE" id="PS50016">
    <property type="entry name" value="ZF_PHD_2"/>
    <property type="match status" value="1"/>
</dbReference>
<dbReference type="EMBL" id="CAUEEQ010037654">
    <property type="protein sequence ID" value="CAJ0954082.1"/>
    <property type="molecule type" value="Genomic_DNA"/>
</dbReference>
<keyword evidence="4" id="KW-0489">Methyltransferase</keyword>
<dbReference type="Gene3D" id="2.30.30.140">
    <property type="match status" value="1"/>
</dbReference>
<keyword evidence="10" id="KW-0862">Zinc</keyword>
<evidence type="ECO:0000256" key="11">
    <source>
        <dbReference type="ARBA" id="ARBA00023242"/>
    </source>
</evidence>
<proteinExistence type="predicted"/>
<dbReference type="Pfam" id="PF00855">
    <property type="entry name" value="PWWP"/>
    <property type="match status" value="1"/>
</dbReference>
<dbReference type="InterPro" id="IPR001965">
    <property type="entry name" value="Znf_PHD"/>
</dbReference>
<protein>
    <recommendedName>
        <fullName evidence="18">Nuclear receptor binding SET domain protein 1</fullName>
    </recommendedName>
</protein>
<comment type="subcellular location">
    <subcellularLocation>
        <location evidence="2">Chromosome</location>
    </subcellularLocation>
    <subcellularLocation>
        <location evidence="1">Nucleus</location>
    </subcellularLocation>
</comment>
<dbReference type="Pfam" id="PF23011">
    <property type="entry name" value="PHD-1st_NSD"/>
    <property type="match status" value="1"/>
</dbReference>
<feature type="compositionally biased region" description="Basic and acidic residues" evidence="13">
    <location>
        <begin position="422"/>
        <end position="434"/>
    </location>
</feature>
<dbReference type="Pfam" id="PF00628">
    <property type="entry name" value="PHD"/>
    <property type="match status" value="1"/>
</dbReference>
<dbReference type="SUPFAM" id="SSF57903">
    <property type="entry name" value="FYVE/PHD zinc finger"/>
    <property type="match status" value="2"/>
</dbReference>
<dbReference type="SMART" id="SM00249">
    <property type="entry name" value="PHD"/>
    <property type="match status" value="4"/>
</dbReference>
<keyword evidence="6" id="KW-0949">S-adenosyl-L-methionine</keyword>
<feature type="region of interest" description="Disordered" evidence="13">
    <location>
        <begin position="422"/>
        <end position="444"/>
    </location>
</feature>
<evidence type="ECO:0000313" key="16">
    <source>
        <dbReference type="EMBL" id="CAJ0954082.1"/>
    </source>
</evidence>
<dbReference type="Pfam" id="PF22908">
    <property type="entry name" value="PHD_NSD"/>
    <property type="match status" value="1"/>
</dbReference>
<dbReference type="InterPro" id="IPR019786">
    <property type="entry name" value="Zinc_finger_PHD-type_CS"/>
</dbReference>
<keyword evidence="8" id="KW-0677">Repeat</keyword>
<dbReference type="InterPro" id="IPR000313">
    <property type="entry name" value="PWWP_dom"/>
</dbReference>
<keyword evidence="7" id="KW-0479">Metal-binding</keyword>
<evidence type="ECO:0000256" key="2">
    <source>
        <dbReference type="ARBA" id="ARBA00004286"/>
    </source>
</evidence>
<evidence type="ECO:0000256" key="12">
    <source>
        <dbReference type="PROSITE-ProRule" id="PRU00146"/>
    </source>
</evidence>
<evidence type="ECO:0000256" key="4">
    <source>
        <dbReference type="ARBA" id="ARBA00022603"/>
    </source>
</evidence>
<organism evidence="16 17">
    <name type="scientific">Ranitomeya imitator</name>
    <name type="common">mimic poison frog</name>
    <dbReference type="NCBI Taxonomy" id="111125"/>
    <lineage>
        <taxon>Eukaryota</taxon>
        <taxon>Metazoa</taxon>
        <taxon>Chordata</taxon>
        <taxon>Craniata</taxon>
        <taxon>Vertebrata</taxon>
        <taxon>Euteleostomi</taxon>
        <taxon>Amphibia</taxon>
        <taxon>Batrachia</taxon>
        <taxon>Anura</taxon>
        <taxon>Neobatrachia</taxon>
        <taxon>Hyloidea</taxon>
        <taxon>Dendrobatidae</taxon>
        <taxon>Dendrobatinae</taxon>
        <taxon>Ranitomeya</taxon>
    </lineage>
</organism>
<evidence type="ECO:0000256" key="7">
    <source>
        <dbReference type="ARBA" id="ARBA00022723"/>
    </source>
</evidence>
<dbReference type="InterPro" id="IPR047423">
    <property type="entry name" value="PWWP_NSD1_rpt2"/>
</dbReference>
<keyword evidence="3" id="KW-0158">Chromosome</keyword>
<dbReference type="PROSITE" id="PS01359">
    <property type="entry name" value="ZF_PHD_1"/>
    <property type="match status" value="1"/>
</dbReference>
<evidence type="ECO:0000313" key="17">
    <source>
        <dbReference type="Proteomes" id="UP001176940"/>
    </source>
</evidence>
<evidence type="ECO:0000256" key="8">
    <source>
        <dbReference type="ARBA" id="ARBA00022737"/>
    </source>
</evidence>
<dbReference type="SUPFAM" id="SSF63748">
    <property type="entry name" value="Tudor/PWWP/MBT"/>
    <property type="match status" value="1"/>
</dbReference>
<dbReference type="CDD" id="cd20164">
    <property type="entry name" value="PWWP_NSD1_rpt2"/>
    <property type="match status" value="1"/>
</dbReference>
<dbReference type="InterPro" id="IPR055197">
    <property type="entry name" value="PHDvar_NSD"/>
</dbReference>
<keyword evidence="5" id="KW-0808">Transferase</keyword>
<dbReference type="InterPro" id="IPR055198">
    <property type="entry name" value="NSD_PHD"/>
</dbReference>
<reference evidence="16" key="1">
    <citation type="submission" date="2023-07" db="EMBL/GenBank/DDBJ databases">
        <authorList>
            <person name="Stuckert A."/>
        </authorList>
    </citation>
    <scope>NUCLEOTIDE SEQUENCE</scope>
</reference>
<dbReference type="InterPro" id="IPR019787">
    <property type="entry name" value="Znf_PHD-finger"/>
</dbReference>
<evidence type="ECO:0000259" key="14">
    <source>
        <dbReference type="PROSITE" id="PS50016"/>
    </source>
</evidence>
<dbReference type="InterPro" id="IPR059153">
    <property type="entry name" value="NSD_PHD-1st"/>
</dbReference>
<sequence length="488" mass="55067">VNRAFRGKPLSSFLIQGRSFLSVQWLLVTTNTSPLLIFVRRIRTCQPPSGSSIHPRSVCPNEWFGQKDFTRDLLENDAASPSDTAEEGLEHEHGPASKKAQLERCGGGAAMKENVCEKPGELLLCEAQCCGAFHLQCLGLRDMPRGKFICSECSSGVHTCFVCKSSDEGVKRCSLPLCGKYYHEDCAFNYLPTIQLNRGFRCSLHICNTCHVNNPNNPSASKGRLMRCVRCPVAYHANDFCMAAGTVALASNSIICPSHFTPRRGCKNHEHVNVSWCFVCSEGGSLLCCESCPAAFHRECLNIDMPEGSWFCNDCKAGKKPHYKEIVWVKVGRYRWWPAEVCHPKTIPTNIQKMKHDIGEFPVLFFGSKDFLWTHQARVFPYMEGDALNKDKMSKGVDAVYKKGLMEAAERFEELRAQKEMRQLQEEKKNDKKPPPYKHIKGNSRNKIKAENAIFSFASLGDTDRYINDMLHFGKMQLSDNTVRKTNR</sequence>
<evidence type="ECO:0000259" key="15">
    <source>
        <dbReference type="PROSITE" id="PS50812"/>
    </source>
</evidence>
<dbReference type="PANTHER" id="PTHR22884">
    <property type="entry name" value="SET DOMAIN PROTEINS"/>
    <property type="match status" value="1"/>
</dbReference>
<keyword evidence="9 12" id="KW-0863">Zinc-finger</keyword>
<feature type="domain" description="PWWP" evidence="15">
    <location>
        <begin position="323"/>
        <end position="385"/>
    </location>
</feature>
<dbReference type="PROSITE" id="PS50812">
    <property type="entry name" value="PWWP"/>
    <property type="match status" value="1"/>
</dbReference>
<evidence type="ECO:0000256" key="9">
    <source>
        <dbReference type="ARBA" id="ARBA00022771"/>
    </source>
</evidence>
<dbReference type="InterPro" id="IPR011011">
    <property type="entry name" value="Znf_FYVE_PHD"/>
</dbReference>
<comment type="caution">
    <text evidence="16">The sequence shown here is derived from an EMBL/GenBank/DDBJ whole genome shotgun (WGS) entry which is preliminary data.</text>
</comment>
<evidence type="ECO:0000256" key="13">
    <source>
        <dbReference type="SAM" id="MobiDB-lite"/>
    </source>
</evidence>
<dbReference type="Pfam" id="PF23004">
    <property type="entry name" value="PHDvar_NSD"/>
    <property type="match status" value="1"/>
</dbReference>